<comment type="caution">
    <text evidence="2">The sequence shown here is derived from an EMBL/GenBank/DDBJ whole genome shotgun (WGS) entry which is preliminary data.</text>
</comment>
<feature type="compositionally biased region" description="Polar residues" evidence="1">
    <location>
        <begin position="1"/>
        <end position="18"/>
    </location>
</feature>
<sequence length="126" mass="13596">MTGRTDTPWTPDPSSSGPSAELEKLLADGTDASTYDAETMVDELLTSTWEPIVPISDAKGRHASFSQQTTALNALQSVLAESIDRLVQHRKVVSDRIADLERDSRQASRTFQGGLAKPDLLLSVGV</sequence>
<reference evidence="2" key="1">
    <citation type="submission" date="2023-04" db="EMBL/GenBank/DDBJ databases">
        <title>Phytophthora lilii NBRC 32176.</title>
        <authorList>
            <person name="Ichikawa N."/>
            <person name="Sato H."/>
            <person name="Tonouchi N."/>
        </authorList>
    </citation>
    <scope>NUCLEOTIDE SEQUENCE</scope>
    <source>
        <strain evidence="2">NBRC 32176</strain>
    </source>
</reference>
<feature type="region of interest" description="Disordered" evidence="1">
    <location>
        <begin position="1"/>
        <end position="21"/>
    </location>
</feature>
<dbReference type="AlphaFoldDB" id="A0A9W6U7J8"/>
<evidence type="ECO:0000313" key="3">
    <source>
        <dbReference type="Proteomes" id="UP001165083"/>
    </source>
</evidence>
<keyword evidence="3" id="KW-1185">Reference proteome</keyword>
<gene>
    <name evidence="2" type="ORF">Plil01_001152000</name>
</gene>
<dbReference type="OrthoDB" id="125856at2759"/>
<protein>
    <submittedName>
        <fullName evidence="2">Unnamed protein product</fullName>
    </submittedName>
</protein>
<proteinExistence type="predicted"/>
<organism evidence="2 3">
    <name type="scientific">Phytophthora lilii</name>
    <dbReference type="NCBI Taxonomy" id="2077276"/>
    <lineage>
        <taxon>Eukaryota</taxon>
        <taxon>Sar</taxon>
        <taxon>Stramenopiles</taxon>
        <taxon>Oomycota</taxon>
        <taxon>Peronosporomycetes</taxon>
        <taxon>Peronosporales</taxon>
        <taxon>Peronosporaceae</taxon>
        <taxon>Phytophthora</taxon>
    </lineage>
</organism>
<evidence type="ECO:0000313" key="2">
    <source>
        <dbReference type="EMBL" id="GMF27533.1"/>
    </source>
</evidence>
<accession>A0A9W6U7J8</accession>
<evidence type="ECO:0000256" key="1">
    <source>
        <dbReference type="SAM" id="MobiDB-lite"/>
    </source>
</evidence>
<dbReference type="Proteomes" id="UP001165083">
    <property type="component" value="Unassembled WGS sequence"/>
</dbReference>
<name>A0A9W6U7J8_9STRA</name>
<dbReference type="EMBL" id="BSXW01000665">
    <property type="protein sequence ID" value="GMF27533.1"/>
    <property type="molecule type" value="Genomic_DNA"/>
</dbReference>